<comment type="caution">
    <text evidence="3">The sequence shown here is derived from an EMBL/GenBank/DDBJ whole genome shotgun (WGS) entry which is preliminary data.</text>
</comment>
<gene>
    <name evidence="3" type="ORF">AQPW35_28140</name>
</gene>
<evidence type="ECO:0000256" key="1">
    <source>
        <dbReference type="SAM" id="Phobius"/>
    </source>
</evidence>
<evidence type="ECO:0000313" key="3">
    <source>
        <dbReference type="EMBL" id="GCL63733.1"/>
    </source>
</evidence>
<organism evidence="3 4">
    <name type="scientific">Pseudaquabacterium pictum</name>
    <dbReference type="NCBI Taxonomy" id="2315236"/>
    <lineage>
        <taxon>Bacteria</taxon>
        <taxon>Pseudomonadati</taxon>
        <taxon>Pseudomonadota</taxon>
        <taxon>Betaproteobacteria</taxon>
        <taxon>Burkholderiales</taxon>
        <taxon>Sphaerotilaceae</taxon>
        <taxon>Pseudaquabacterium</taxon>
    </lineage>
</organism>
<keyword evidence="1" id="KW-0472">Membrane</keyword>
<evidence type="ECO:0000256" key="2">
    <source>
        <dbReference type="SAM" id="SignalP"/>
    </source>
</evidence>
<keyword evidence="1" id="KW-1133">Transmembrane helix</keyword>
<feature type="chain" id="PRO_5019813214" evidence="2">
    <location>
        <begin position="32"/>
        <end position="66"/>
    </location>
</feature>
<evidence type="ECO:0000313" key="4">
    <source>
        <dbReference type="Proteomes" id="UP000301751"/>
    </source>
</evidence>
<keyword evidence="4" id="KW-1185">Reference proteome</keyword>
<accession>A0A480AQL8</accession>
<keyword evidence="1" id="KW-0812">Transmembrane</keyword>
<feature type="transmembrane region" description="Helical" evidence="1">
    <location>
        <begin position="41"/>
        <end position="63"/>
    </location>
</feature>
<dbReference type="AlphaFoldDB" id="A0A480AQL8"/>
<sequence>MHNAAKTLLERTMKKQILALLAMAGAGLAQAHEGHGLPGASHWHATDAAWLLAAVAVAGLWLARRK</sequence>
<dbReference type="EMBL" id="BJCL01000006">
    <property type="protein sequence ID" value="GCL63733.1"/>
    <property type="molecule type" value="Genomic_DNA"/>
</dbReference>
<feature type="signal peptide" evidence="2">
    <location>
        <begin position="1"/>
        <end position="31"/>
    </location>
</feature>
<keyword evidence="2" id="KW-0732">Signal</keyword>
<protein>
    <submittedName>
        <fullName evidence="3">Uncharacterized protein</fullName>
    </submittedName>
</protein>
<dbReference type="Proteomes" id="UP000301751">
    <property type="component" value="Unassembled WGS sequence"/>
</dbReference>
<proteinExistence type="predicted"/>
<reference evidence="4" key="1">
    <citation type="submission" date="2019-03" db="EMBL/GenBank/DDBJ databases">
        <title>Aquabacterium pictum sp.nov., the first bacteriochlorophyll a-containing freshwater bacterium in the genus Aquabacterium of the class Betaproteobacteria.</title>
        <authorList>
            <person name="Hirose S."/>
            <person name="Tank M."/>
            <person name="Hara E."/>
            <person name="Tamaki H."/>
            <person name="Takaichi S."/>
            <person name="Haruta S."/>
            <person name="Hanada S."/>
        </authorList>
    </citation>
    <scope>NUCLEOTIDE SEQUENCE [LARGE SCALE GENOMIC DNA]</scope>
    <source>
        <strain evidence="4">W35</strain>
    </source>
</reference>
<name>A0A480AQL8_9BURK</name>